<gene>
    <name evidence="4" type="ORF">MKY91_16680</name>
</gene>
<dbReference type="Gene3D" id="3.90.245.10">
    <property type="entry name" value="Ribonucleoside hydrolase-like"/>
    <property type="match status" value="1"/>
</dbReference>
<dbReference type="EMBL" id="JBCITK010000001">
    <property type="protein sequence ID" value="MEN0644791.1"/>
    <property type="molecule type" value="Genomic_DNA"/>
</dbReference>
<evidence type="ECO:0000313" key="4">
    <source>
        <dbReference type="EMBL" id="MEN0644791.1"/>
    </source>
</evidence>
<dbReference type="Pfam" id="PF01156">
    <property type="entry name" value="IU_nuc_hydro"/>
    <property type="match status" value="1"/>
</dbReference>
<protein>
    <submittedName>
        <fullName evidence="4">Nucleoside hydrolase</fullName>
    </submittedName>
</protein>
<proteinExistence type="predicted"/>
<keyword evidence="5" id="KW-1185">Reference proteome</keyword>
<evidence type="ECO:0000256" key="1">
    <source>
        <dbReference type="ARBA" id="ARBA00022801"/>
    </source>
</evidence>
<dbReference type="InterPro" id="IPR001910">
    <property type="entry name" value="Inosine/uridine_hydrolase_dom"/>
</dbReference>
<keyword evidence="1 4" id="KW-0378">Hydrolase</keyword>
<reference evidence="4 5" key="1">
    <citation type="submission" date="2024-03" db="EMBL/GenBank/DDBJ databases">
        <title>Bacilli Hybrid Assemblies.</title>
        <authorList>
            <person name="Kovac J."/>
        </authorList>
    </citation>
    <scope>NUCLEOTIDE SEQUENCE [LARGE SCALE GENOMIC DNA]</scope>
    <source>
        <strain evidence="4 5">FSL R7-0666</strain>
    </source>
</reference>
<name>A0ABU9VLM7_9BACI</name>
<dbReference type="Proteomes" id="UP001418796">
    <property type="component" value="Unassembled WGS sequence"/>
</dbReference>
<accession>A0ABU9VLM7</accession>
<dbReference type="PANTHER" id="PTHR12304:SF4">
    <property type="entry name" value="URIDINE NUCLEOSIDASE"/>
    <property type="match status" value="1"/>
</dbReference>
<dbReference type="SUPFAM" id="SSF53590">
    <property type="entry name" value="Nucleoside hydrolase"/>
    <property type="match status" value="1"/>
</dbReference>
<dbReference type="GO" id="GO:0016787">
    <property type="term" value="F:hydrolase activity"/>
    <property type="evidence" value="ECO:0007669"/>
    <property type="project" value="UniProtKB-KW"/>
</dbReference>
<evidence type="ECO:0000256" key="2">
    <source>
        <dbReference type="ARBA" id="ARBA00023295"/>
    </source>
</evidence>
<dbReference type="InterPro" id="IPR023186">
    <property type="entry name" value="IUNH"/>
</dbReference>
<dbReference type="RefSeq" id="WP_343131414.1">
    <property type="nucleotide sequence ID" value="NZ_JBCITK010000001.1"/>
</dbReference>
<feature type="domain" description="Inosine/uridine-preferring nucleoside hydrolase" evidence="3">
    <location>
        <begin position="5"/>
        <end position="301"/>
    </location>
</feature>
<comment type="caution">
    <text evidence="4">The sequence shown here is derived from an EMBL/GenBank/DDBJ whole genome shotgun (WGS) entry which is preliminary data.</text>
</comment>
<keyword evidence="2" id="KW-0326">Glycosidase</keyword>
<organism evidence="4 5">
    <name type="scientific">Alkalicoccobacillus gibsonii</name>
    <dbReference type="NCBI Taxonomy" id="79881"/>
    <lineage>
        <taxon>Bacteria</taxon>
        <taxon>Bacillati</taxon>
        <taxon>Bacillota</taxon>
        <taxon>Bacilli</taxon>
        <taxon>Bacillales</taxon>
        <taxon>Bacillaceae</taxon>
        <taxon>Alkalicoccobacillus</taxon>
    </lineage>
</organism>
<dbReference type="InterPro" id="IPR036452">
    <property type="entry name" value="Ribo_hydro-like"/>
</dbReference>
<evidence type="ECO:0000259" key="3">
    <source>
        <dbReference type="Pfam" id="PF01156"/>
    </source>
</evidence>
<evidence type="ECO:0000313" key="5">
    <source>
        <dbReference type="Proteomes" id="UP001418796"/>
    </source>
</evidence>
<dbReference type="PANTHER" id="PTHR12304">
    <property type="entry name" value="INOSINE-URIDINE PREFERRING NUCLEOSIDE HYDROLASE"/>
    <property type="match status" value="1"/>
</dbReference>
<sequence length="316" mass="34459">MTRNVLIDVDTGVDDALGLLLAIHSKEVDVTAITTVNGNVSLETATLNTCKIVELTGEINIPVVPGANQPLKRATHFEHRIHGTDGIGGALSDMVPSKTPEDAYAPNYMIELAKSSEKPLTFIMTGPLTNLAEAVQRCPELPDYVEEVVFMGGVVSEMGNITPVAEYNVFVDPEAAKMVLDAGFKKLTQVGLDVTRKALLTEEHLKQLDGTKYGAYIRQSTSDYMKRYIERNGVKACAMHDPLAVAVAIQPNVVKKKHLYVDVETTSRICDGQTVCDFQNRLGQPPNVEVSLEVDADAFLDLFVQTIRIPMEEGTA</sequence>